<dbReference type="PANTHER" id="PTHR24276:SF91">
    <property type="entry name" value="AT26814P-RELATED"/>
    <property type="match status" value="1"/>
</dbReference>
<dbReference type="GO" id="GO:0006508">
    <property type="term" value="P:proteolysis"/>
    <property type="evidence" value="ECO:0007669"/>
    <property type="project" value="UniProtKB-KW"/>
</dbReference>
<dbReference type="InterPro" id="IPR033116">
    <property type="entry name" value="TRYPSIN_SER"/>
</dbReference>
<feature type="domain" description="Peptidase S1" evidence="11">
    <location>
        <begin position="41"/>
        <end position="285"/>
    </location>
</feature>
<dbReference type="Pfam" id="PF00089">
    <property type="entry name" value="Trypsin"/>
    <property type="match status" value="1"/>
</dbReference>
<feature type="chain" id="PRO_5007737141" evidence="10">
    <location>
        <begin position="27"/>
        <end position="357"/>
    </location>
</feature>
<evidence type="ECO:0000256" key="8">
    <source>
        <dbReference type="RuleBase" id="RU363034"/>
    </source>
</evidence>
<dbReference type="InterPro" id="IPR043504">
    <property type="entry name" value="Peptidase_S1_PA_chymotrypsin"/>
</dbReference>
<name>W8BF55_CERCA</name>
<dbReference type="PANTHER" id="PTHR24276">
    <property type="entry name" value="POLYSERASE-RELATED"/>
    <property type="match status" value="1"/>
</dbReference>
<dbReference type="EMBL" id="GAMC01011007">
    <property type="protein sequence ID" value="JAB95548.1"/>
    <property type="molecule type" value="mRNA"/>
</dbReference>
<dbReference type="InterPro" id="IPR050430">
    <property type="entry name" value="Peptidase_S1"/>
</dbReference>
<evidence type="ECO:0000256" key="5">
    <source>
        <dbReference type="ARBA" id="ARBA00022825"/>
    </source>
</evidence>
<gene>
    <name evidence="12" type="primary">TRYZ</name>
</gene>
<proteinExistence type="evidence at transcript level"/>
<keyword evidence="3 8" id="KW-0645">Protease</keyword>
<dbReference type="AlphaFoldDB" id="W8BF55"/>
<evidence type="ECO:0000256" key="6">
    <source>
        <dbReference type="ARBA" id="ARBA00023157"/>
    </source>
</evidence>
<evidence type="ECO:0000256" key="7">
    <source>
        <dbReference type="ARBA" id="ARBA00024195"/>
    </source>
</evidence>
<dbReference type="EMBL" id="GAMC01011008">
    <property type="protein sequence ID" value="JAB95547.1"/>
    <property type="molecule type" value="mRNA"/>
</dbReference>
<dbReference type="GO" id="GO:0005576">
    <property type="term" value="C:extracellular region"/>
    <property type="evidence" value="ECO:0007669"/>
    <property type="project" value="UniProtKB-SubCell"/>
</dbReference>
<keyword evidence="2" id="KW-0964">Secreted</keyword>
<protein>
    <submittedName>
        <fullName evidence="12">Trypsin zeta</fullName>
    </submittedName>
</protein>
<evidence type="ECO:0000256" key="2">
    <source>
        <dbReference type="ARBA" id="ARBA00022525"/>
    </source>
</evidence>
<dbReference type="CDD" id="cd00190">
    <property type="entry name" value="Tryp_SPc"/>
    <property type="match status" value="1"/>
</dbReference>
<evidence type="ECO:0000256" key="10">
    <source>
        <dbReference type="SAM" id="SignalP"/>
    </source>
</evidence>
<dbReference type="PROSITE" id="PS00134">
    <property type="entry name" value="TRYPSIN_HIS"/>
    <property type="match status" value="1"/>
</dbReference>
<dbReference type="GO" id="GO:0004252">
    <property type="term" value="F:serine-type endopeptidase activity"/>
    <property type="evidence" value="ECO:0007669"/>
    <property type="project" value="InterPro"/>
</dbReference>
<dbReference type="PROSITE" id="PS50240">
    <property type="entry name" value="TRYPSIN_DOM"/>
    <property type="match status" value="1"/>
</dbReference>
<dbReference type="InterPro" id="IPR009003">
    <property type="entry name" value="Peptidase_S1_PA"/>
</dbReference>
<feature type="compositionally biased region" description="Gly residues" evidence="9">
    <location>
        <begin position="317"/>
        <end position="329"/>
    </location>
</feature>
<evidence type="ECO:0000256" key="9">
    <source>
        <dbReference type="SAM" id="MobiDB-lite"/>
    </source>
</evidence>
<dbReference type="PROSITE" id="PS00135">
    <property type="entry name" value="TRYPSIN_SER"/>
    <property type="match status" value="1"/>
</dbReference>
<accession>W8BF55</accession>
<keyword evidence="5 8" id="KW-0720">Serine protease</keyword>
<comment type="subcellular location">
    <subcellularLocation>
        <location evidence="1">Secreted</location>
    </subcellularLocation>
</comment>
<dbReference type="InterPro" id="IPR001254">
    <property type="entry name" value="Trypsin_dom"/>
</dbReference>
<dbReference type="InterPro" id="IPR018114">
    <property type="entry name" value="TRYPSIN_HIS"/>
</dbReference>
<dbReference type="Gene3D" id="2.40.10.10">
    <property type="entry name" value="Trypsin-like serine proteases"/>
    <property type="match status" value="1"/>
</dbReference>
<dbReference type="SUPFAM" id="SSF50494">
    <property type="entry name" value="Trypsin-like serine proteases"/>
    <property type="match status" value="1"/>
</dbReference>
<feature type="compositionally biased region" description="Low complexity" evidence="9">
    <location>
        <begin position="294"/>
        <end position="316"/>
    </location>
</feature>
<dbReference type="InterPro" id="IPR001314">
    <property type="entry name" value="Peptidase_S1A"/>
</dbReference>
<organism evidence="12">
    <name type="scientific">Ceratitis capitata</name>
    <name type="common">Mediterranean fruit fly</name>
    <name type="synonym">Tephritis capitata</name>
    <dbReference type="NCBI Taxonomy" id="7213"/>
    <lineage>
        <taxon>Eukaryota</taxon>
        <taxon>Metazoa</taxon>
        <taxon>Ecdysozoa</taxon>
        <taxon>Arthropoda</taxon>
        <taxon>Hexapoda</taxon>
        <taxon>Insecta</taxon>
        <taxon>Pterygota</taxon>
        <taxon>Neoptera</taxon>
        <taxon>Endopterygota</taxon>
        <taxon>Diptera</taxon>
        <taxon>Brachycera</taxon>
        <taxon>Muscomorpha</taxon>
        <taxon>Tephritoidea</taxon>
        <taxon>Tephritidae</taxon>
        <taxon>Ceratitis</taxon>
        <taxon>Ceratitis</taxon>
    </lineage>
</organism>
<dbReference type="PRINTS" id="PR00722">
    <property type="entry name" value="CHYMOTRYPSIN"/>
</dbReference>
<evidence type="ECO:0000256" key="1">
    <source>
        <dbReference type="ARBA" id="ARBA00004613"/>
    </source>
</evidence>
<feature type="region of interest" description="Disordered" evidence="9">
    <location>
        <begin position="288"/>
        <end position="329"/>
    </location>
</feature>
<dbReference type="MEROPS" id="S01.A77"/>
<reference evidence="12" key="2">
    <citation type="journal article" date="2014" name="BMC Genomics">
        <title>A genomic perspective to assessing quality of mass-reared SIT flies used in Mediterranean fruit fly (Ceratitis capitata) eradication in California.</title>
        <authorList>
            <person name="Calla B."/>
            <person name="Hall B."/>
            <person name="Hou S."/>
            <person name="Geib S.M."/>
        </authorList>
    </citation>
    <scope>NUCLEOTIDE SEQUENCE</scope>
</reference>
<keyword evidence="10" id="KW-0732">Signal</keyword>
<keyword evidence="4 8" id="KW-0378">Hydrolase</keyword>
<comment type="similarity">
    <text evidence="7">Belongs to the peptidase S1 family. CLIP subfamily.</text>
</comment>
<feature type="signal peptide" evidence="10">
    <location>
        <begin position="1"/>
        <end position="26"/>
    </location>
</feature>
<evidence type="ECO:0000256" key="4">
    <source>
        <dbReference type="ARBA" id="ARBA00022801"/>
    </source>
</evidence>
<evidence type="ECO:0000256" key="3">
    <source>
        <dbReference type="ARBA" id="ARBA00022670"/>
    </source>
</evidence>
<reference evidence="12" key="1">
    <citation type="submission" date="2013-07" db="EMBL/GenBank/DDBJ databases">
        <authorList>
            <person name="Geib S."/>
        </authorList>
    </citation>
    <scope>NUCLEOTIDE SEQUENCE</scope>
</reference>
<evidence type="ECO:0000259" key="11">
    <source>
        <dbReference type="PROSITE" id="PS50240"/>
    </source>
</evidence>
<sequence>MAVRILRMVLLPLFSVLLLILHSAAGATVSETSLNVPGGRIINGTLASLNATKHQVSIRRRSRDIYLFGSGHICGGSLIEPNVVLSAAHCFVNQELETGVYRPTSQFIVVMGTLDRFERTPYTLQFDIERIVYGINPFNLATYENDIALLFLNGSVPADHPTIQTIKRATIATAAGTVCQATGWGQTEKGILAQNLLSVDLPIIGHNQCTTDTDFASGLIRQGMICAGYMRGERDACAGDSGGPLVCNKSLTGIVSWGIECALPRLPGVYTDVAYYSDWIDSAVQGNGDNARVNNTQTGNSTGTGNNTRPGNSTGSGDSGGSGGSGGGGGGAMSSFSHSAVLLVLAVAWTTLMSYLN</sequence>
<dbReference type="FunFam" id="2.40.10.10:FF:000002">
    <property type="entry name" value="Transmembrane protease serine"/>
    <property type="match status" value="1"/>
</dbReference>
<dbReference type="OrthoDB" id="10059102at2759"/>
<keyword evidence="6" id="KW-1015">Disulfide bond</keyword>
<dbReference type="SMART" id="SM00020">
    <property type="entry name" value="Tryp_SPc"/>
    <property type="match status" value="1"/>
</dbReference>
<evidence type="ECO:0000313" key="12">
    <source>
        <dbReference type="EMBL" id="JAB95548.1"/>
    </source>
</evidence>